<dbReference type="Pfam" id="PF17768">
    <property type="entry name" value="RecJ_OB"/>
    <property type="match status" value="1"/>
</dbReference>
<dbReference type="PANTHER" id="PTHR30255:SF2">
    <property type="entry name" value="SINGLE-STRANDED-DNA-SPECIFIC EXONUCLEASE RECJ"/>
    <property type="match status" value="1"/>
</dbReference>
<dbReference type="GO" id="GO:0008409">
    <property type="term" value="F:5'-3' exonuclease activity"/>
    <property type="evidence" value="ECO:0007669"/>
    <property type="project" value="InterPro"/>
</dbReference>
<evidence type="ECO:0000313" key="11">
    <source>
        <dbReference type="Proteomes" id="UP001155241"/>
    </source>
</evidence>
<dbReference type="EMBL" id="JAMXLR010000003">
    <property type="protein sequence ID" value="MCO6042411.1"/>
    <property type="molecule type" value="Genomic_DNA"/>
</dbReference>
<comment type="caution">
    <text evidence="10">The sequence shown here is derived from an EMBL/GenBank/DDBJ whole genome shotgun (WGS) entry which is preliminary data.</text>
</comment>
<keyword evidence="3" id="KW-0540">Nuclease</keyword>
<dbReference type="InterPro" id="IPR038763">
    <property type="entry name" value="DHH_sf"/>
</dbReference>
<dbReference type="InterPro" id="IPR001667">
    <property type="entry name" value="DDH_dom"/>
</dbReference>
<evidence type="ECO:0000259" key="8">
    <source>
        <dbReference type="Pfam" id="PF02272"/>
    </source>
</evidence>
<dbReference type="GO" id="GO:0003676">
    <property type="term" value="F:nucleic acid binding"/>
    <property type="evidence" value="ECO:0007669"/>
    <property type="project" value="InterPro"/>
</dbReference>
<dbReference type="GO" id="GO:0006281">
    <property type="term" value="P:DNA repair"/>
    <property type="evidence" value="ECO:0007669"/>
    <property type="project" value="InterPro"/>
</dbReference>
<dbReference type="RefSeq" id="WP_252850511.1">
    <property type="nucleotide sequence ID" value="NZ_JAMXLR010000003.1"/>
</dbReference>
<dbReference type="GO" id="GO:0006310">
    <property type="term" value="P:DNA recombination"/>
    <property type="evidence" value="ECO:0007669"/>
    <property type="project" value="InterPro"/>
</dbReference>
<feature type="domain" description="RecJ OB" evidence="9">
    <location>
        <begin position="467"/>
        <end position="576"/>
    </location>
</feature>
<feature type="domain" description="DDH" evidence="7">
    <location>
        <begin position="79"/>
        <end position="210"/>
    </location>
</feature>
<dbReference type="SUPFAM" id="SSF64182">
    <property type="entry name" value="DHH phosphoesterases"/>
    <property type="match status" value="1"/>
</dbReference>
<dbReference type="NCBIfam" id="TIGR00644">
    <property type="entry name" value="recJ"/>
    <property type="match status" value="1"/>
</dbReference>
<dbReference type="InterPro" id="IPR004610">
    <property type="entry name" value="RecJ"/>
</dbReference>
<dbReference type="PANTHER" id="PTHR30255">
    <property type="entry name" value="SINGLE-STRANDED-DNA-SPECIFIC EXONUCLEASE RECJ"/>
    <property type="match status" value="1"/>
</dbReference>
<feature type="coiled-coil region" evidence="6">
    <location>
        <begin position="318"/>
        <end position="345"/>
    </location>
</feature>
<dbReference type="Pfam" id="PF01368">
    <property type="entry name" value="DHH"/>
    <property type="match status" value="1"/>
</dbReference>
<evidence type="ECO:0000259" key="9">
    <source>
        <dbReference type="Pfam" id="PF17768"/>
    </source>
</evidence>
<reference evidence="10" key="1">
    <citation type="submission" date="2022-06" db="EMBL/GenBank/DDBJ databases">
        <title>Aeoliella straminimaris, a novel planctomycete from sediments.</title>
        <authorList>
            <person name="Vitorino I.R."/>
            <person name="Lage O.M."/>
        </authorList>
    </citation>
    <scope>NUCLEOTIDE SEQUENCE</scope>
    <source>
        <strain evidence="10">ICT_H6.2</strain>
    </source>
</reference>
<evidence type="ECO:0000256" key="1">
    <source>
        <dbReference type="ARBA" id="ARBA00005915"/>
    </source>
</evidence>
<evidence type="ECO:0000256" key="3">
    <source>
        <dbReference type="ARBA" id="ARBA00022722"/>
    </source>
</evidence>
<dbReference type="Gene3D" id="3.10.310.30">
    <property type="match status" value="1"/>
</dbReference>
<keyword evidence="11" id="KW-1185">Reference proteome</keyword>
<accession>A0A9X2FAH1</accession>
<dbReference type="InterPro" id="IPR051673">
    <property type="entry name" value="SSDNA_exonuclease_RecJ"/>
</dbReference>
<proteinExistence type="inferred from homology"/>
<evidence type="ECO:0000256" key="2">
    <source>
        <dbReference type="ARBA" id="ARBA00019841"/>
    </source>
</evidence>
<gene>
    <name evidence="10" type="primary">recJ</name>
    <name evidence="10" type="ORF">NG895_00685</name>
</gene>
<evidence type="ECO:0000259" key="7">
    <source>
        <dbReference type="Pfam" id="PF01368"/>
    </source>
</evidence>
<keyword evidence="6" id="KW-0175">Coiled coil</keyword>
<dbReference type="InterPro" id="IPR003156">
    <property type="entry name" value="DHHA1_dom"/>
</dbReference>
<protein>
    <recommendedName>
        <fullName evidence="2">Single-stranded-DNA-specific exonuclease RecJ</fullName>
    </recommendedName>
</protein>
<keyword evidence="5 10" id="KW-0269">Exonuclease</keyword>
<evidence type="ECO:0000256" key="6">
    <source>
        <dbReference type="SAM" id="Coils"/>
    </source>
</evidence>
<organism evidence="10 11">
    <name type="scientific">Aeoliella straminimaris</name>
    <dbReference type="NCBI Taxonomy" id="2954799"/>
    <lineage>
        <taxon>Bacteria</taxon>
        <taxon>Pseudomonadati</taxon>
        <taxon>Planctomycetota</taxon>
        <taxon>Planctomycetia</taxon>
        <taxon>Pirellulales</taxon>
        <taxon>Lacipirellulaceae</taxon>
        <taxon>Aeoliella</taxon>
    </lineage>
</organism>
<name>A0A9X2FAH1_9BACT</name>
<feature type="domain" description="DHHA1" evidence="8">
    <location>
        <begin position="359"/>
        <end position="450"/>
    </location>
</feature>
<dbReference type="Gene3D" id="3.90.1640.30">
    <property type="match status" value="1"/>
</dbReference>
<evidence type="ECO:0000313" key="10">
    <source>
        <dbReference type="EMBL" id="MCO6042411.1"/>
    </source>
</evidence>
<sequence length="581" mass="62297">MPKQWRIATYDTAVVERLAQSAEVTELVARLLVGRGIDCPDAARRFIEAKLSDLRDPSELPGLPRAAELIYDAAKAGKRIVIYGDYDADGMTATAILLRCLRLLHAKVEYYVPHRLEEGYGLSIESLDELASRGAEMVVTVDNGIASLAEADHAQQLGIDLIVTDHHQMAERLPAATAIVHPGLPDSDYPFAGLCGAAVAFKLAWGICQLASGGARVQPAMREFLLQATGLAAIGTVADVVPLVDENRAIVCNGLRSLSASPSIGLAALNQVTQLDKKPFISGDDIGFAIGPRLNAAGRLGQAELAIELLATDDPKRAAELARFIDELNSERQHLERSVLLAARKQAKRRFNPQEDAALVLADYGWHAGVIGIVAGKLAEQYNRPVVLISQDKLGIKPAMGSGRSIPGFDLHEAFAACSEHVLSHGGHAAAAGLRIDDKAIDAFRQAFCTAAATGVADAARTGQVDIDAEAPFAALTRQTIEDIEKLAPFGCGNRRPMMCTSDVRIAGEPRLIGAAGRHLSLELEQHGIRLRAVAFGGSDWLDDFQAVAGGPISVAFHPVLNRFRGRVSVEMHLADWRRDD</sequence>
<dbReference type="Pfam" id="PF02272">
    <property type="entry name" value="DHHA1"/>
    <property type="match status" value="1"/>
</dbReference>
<comment type="similarity">
    <text evidence="1">Belongs to the RecJ family.</text>
</comment>
<evidence type="ECO:0000256" key="5">
    <source>
        <dbReference type="ARBA" id="ARBA00022839"/>
    </source>
</evidence>
<evidence type="ECO:0000256" key="4">
    <source>
        <dbReference type="ARBA" id="ARBA00022801"/>
    </source>
</evidence>
<dbReference type="InterPro" id="IPR041122">
    <property type="entry name" value="RecJ_OB"/>
</dbReference>
<keyword evidence="4" id="KW-0378">Hydrolase</keyword>
<dbReference type="AlphaFoldDB" id="A0A9X2FAH1"/>
<dbReference type="Proteomes" id="UP001155241">
    <property type="component" value="Unassembled WGS sequence"/>
</dbReference>